<evidence type="ECO:0000313" key="2">
    <source>
        <dbReference type="Proteomes" id="UP001497700"/>
    </source>
</evidence>
<evidence type="ECO:0000313" key="1">
    <source>
        <dbReference type="EMBL" id="KAI4859897.1"/>
    </source>
</evidence>
<sequence>MDDAGLRPTQGLALGILSTSIIFAILSTLVVFIRIYVRWSERTFWWDDGMMAIGLILFLCAAVLACVCTHFGVAAHSSAMTEPTAVEGRKYLTIWTLFYTAALNLVKAAICMTMLRLTQTMRNFRLAIFAVMGLTLISFLMVFVGTVCICNPMDGNWDRSYIEQGRVVCASDRIRMGLSYAATILTIITDIACAILPALIVWKTQLDLKTKLLVSVLLSFGSFASVCTMIRAPYIKYYVSQDLLYWQGYVVLWSNIETAIGLIAGSVPVLQKLIMSRFKKQGSHVTPLDVITIGSAPPKSRNNRDAFLNPTDTGFSVASVHASRRSREWERLDDSSAQGIRADYTYEVELSRIQESESGDSKA</sequence>
<reference evidence="1 2" key="1">
    <citation type="journal article" date="2022" name="New Phytol.">
        <title>Ecological generalism drives hyperdiversity of secondary metabolite gene clusters in xylarialean endophytes.</title>
        <authorList>
            <person name="Franco M.E.E."/>
            <person name="Wisecaver J.H."/>
            <person name="Arnold A.E."/>
            <person name="Ju Y.M."/>
            <person name="Slot J.C."/>
            <person name="Ahrendt S."/>
            <person name="Moore L.P."/>
            <person name="Eastman K.E."/>
            <person name="Scott K."/>
            <person name="Konkel Z."/>
            <person name="Mondo S.J."/>
            <person name="Kuo A."/>
            <person name="Hayes R.D."/>
            <person name="Haridas S."/>
            <person name="Andreopoulos B."/>
            <person name="Riley R."/>
            <person name="LaButti K."/>
            <person name="Pangilinan J."/>
            <person name="Lipzen A."/>
            <person name="Amirebrahimi M."/>
            <person name="Yan J."/>
            <person name="Adam C."/>
            <person name="Keymanesh K."/>
            <person name="Ng V."/>
            <person name="Louie K."/>
            <person name="Northen T."/>
            <person name="Drula E."/>
            <person name="Henrissat B."/>
            <person name="Hsieh H.M."/>
            <person name="Youens-Clark K."/>
            <person name="Lutzoni F."/>
            <person name="Miadlikowska J."/>
            <person name="Eastwood D.C."/>
            <person name="Hamelin R.C."/>
            <person name="Grigoriev I.V."/>
            <person name="U'Ren J.M."/>
        </authorList>
    </citation>
    <scope>NUCLEOTIDE SEQUENCE [LARGE SCALE GENOMIC DNA]</scope>
    <source>
        <strain evidence="1 2">CBS 119005</strain>
    </source>
</reference>
<name>A0ACB9YKH3_9PEZI</name>
<keyword evidence="2" id="KW-1185">Reference proteome</keyword>
<gene>
    <name evidence="1" type="ORF">F4820DRAFT_133051</name>
</gene>
<comment type="caution">
    <text evidence="1">The sequence shown here is derived from an EMBL/GenBank/DDBJ whole genome shotgun (WGS) entry which is preliminary data.</text>
</comment>
<organism evidence="1 2">
    <name type="scientific">Hypoxylon rubiginosum</name>
    <dbReference type="NCBI Taxonomy" id="110542"/>
    <lineage>
        <taxon>Eukaryota</taxon>
        <taxon>Fungi</taxon>
        <taxon>Dikarya</taxon>
        <taxon>Ascomycota</taxon>
        <taxon>Pezizomycotina</taxon>
        <taxon>Sordariomycetes</taxon>
        <taxon>Xylariomycetidae</taxon>
        <taxon>Xylariales</taxon>
        <taxon>Hypoxylaceae</taxon>
        <taxon>Hypoxylon</taxon>
    </lineage>
</organism>
<dbReference type="Proteomes" id="UP001497700">
    <property type="component" value="Unassembled WGS sequence"/>
</dbReference>
<accession>A0ACB9YKH3</accession>
<proteinExistence type="predicted"/>
<protein>
    <submittedName>
        <fullName evidence="1">Uncharacterized protein</fullName>
    </submittedName>
</protein>
<dbReference type="EMBL" id="MU393608">
    <property type="protein sequence ID" value="KAI4859897.1"/>
    <property type="molecule type" value="Genomic_DNA"/>
</dbReference>